<sequence length="300" mass="33903">MEEPIGEYSCPVQIIDSDGDFKNAGLDRFVEQVKLGECGASYVVTSIIGAQSSGKSTLMNHLFGTGFTEMDINKRRCQTTKGIWIAKCAGIEPCTLAMDVEGTDGRERGEDDTFERRSALFALAISDIVLINMWCHDLGREHAANKPLLRTIFEVKVMMHSFDPARKTTLIFILRDKTKSSLELLQLDLKHDIRKIWNAVPKSRDHESTLLDEIFFVEVVALSSYEDKEKEFQEEVSQLKQRFINSTSPGGLAGGDRTGVLPASEFSHYAQEIWTQIKKNKDLDIASHKVFRNFFIFPLE</sequence>
<evidence type="ECO:0000256" key="3">
    <source>
        <dbReference type="ARBA" id="ARBA00022801"/>
    </source>
</evidence>
<keyword evidence="5" id="KW-1133">Transmembrane helix</keyword>
<dbReference type="Proteomes" id="UP000238479">
    <property type="component" value="Chromosome 5"/>
</dbReference>
<keyword evidence="4" id="KW-0256">Endoplasmic reticulum</keyword>
<dbReference type="PANTHER" id="PTHR45923">
    <property type="entry name" value="PROTEIN SEY1"/>
    <property type="match status" value="1"/>
</dbReference>
<comment type="similarity">
    <text evidence="9">Belongs to the TRAFAC class dynamin-like GTPase superfamily. GB1/RHD3 GTPase family.</text>
</comment>
<evidence type="ECO:0000256" key="5">
    <source>
        <dbReference type="ARBA" id="ARBA00022989"/>
    </source>
</evidence>
<organism evidence="11 12">
    <name type="scientific">Rosa chinensis</name>
    <name type="common">China rose</name>
    <dbReference type="NCBI Taxonomy" id="74649"/>
    <lineage>
        <taxon>Eukaryota</taxon>
        <taxon>Viridiplantae</taxon>
        <taxon>Streptophyta</taxon>
        <taxon>Embryophyta</taxon>
        <taxon>Tracheophyta</taxon>
        <taxon>Spermatophyta</taxon>
        <taxon>Magnoliopsida</taxon>
        <taxon>eudicotyledons</taxon>
        <taxon>Gunneridae</taxon>
        <taxon>Pentapetalae</taxon>
        <taxon>rosids</taxon>
        <taxon>fabids</taxon>
        <taxon>Rosales</taxon>
        <taxon>Rosaceae</taxon>
        <taxon>Rosoideae</taxon>
        <taxon>Rosoideae incertae sedis</taxon>
        <taxon>Rosa</taxon>
    </lineage>
</organism>
<dbReference type="PROSITE" id="PS51715">
    <property type="entry name" value="G_GB1_RHD3"/>
    <property type="match status" value="1"/>
</dbReference>
<dbReference type="GO" id="GO:0005525">
    <property type="term" value="F:GTP binding"/>
    <property type="evidence" value="ECO:0007669"/>
    <property type="project" value="UniProtKB-KW"/>
</dbReference>
<reference evidence="11 12" key="1">
    <citation type="journal article" date="2018" name="Nat. Genet.">
        <title>The Rosa genome provides new insights in the design of modern roses.</title>
        <authorList>
            <person name="Bendahmane M."/>
        </authorList>
    </citation>
    <scope>NUCLEOTIDE SEQUENCE [LARGE SCALE GENOMIC DNA]</scope>
    <source>
        <strain evidence="12">cv. Old Blush</strain>
    </source>
</reference>
<dbReference type="GO" id="GO:0003924">
    <property type="term" value="F:GTPase activity"/>
    <property type="evidence" value="ECO:0007669"/>
    <property type="project" value="TreeGrafter"/>
</dbReference>
<dbReference type="Gramene" id="PRQ29952">
    <property type="protein sequence ID" value="PRQ29952"/>
    <property type="gene ID" value="RchiOBHm_Chr5g0019391"/>
</dbReference>
<evidence type="ECO:0000256" key="2">
    <source>
        <dbReference type="ARBA" id="ARBA00022741"/>
    </source>
</evidence>
<evidence type="ECO:0000256" key="9">
    <source>
        <dbReference type="PROSITE-ProRule" id="PRU01052"/>
    </source>
</evidence>
<accession>A0A2P6Q6Z4</accession>
<keyword evidence="12" id="KW-1185">Reference proteome</keyword>
<evidence type="ECO:0000259" key="10">
    <source>
        <dbReference type="PROSITE" id="PS51715"/>
    </source>
</evidence>
<evidence type="ECO:0000256" key="6">
    <source>
        <dbReference type="ARBA" id="ARBA00023054"/>
    </source>
</evidence>
<dbReference type="CDD" id="cd01851">
    <property type="entry name" value="GBP"/>
    <property type="match status" value="1"/>
</dbReference>
<evidence type="ECO:0000256" key="7">
    <source>
        <dbReference type="ARBA" id="ARBA00023134"/>
    </source>
</evidence>
<dbReference type="InterPro" id="IPR008803">
    <property type="entry name" value="RHD3/Sey1"/>
</dbReference>
<keyword evidence="2" id="KW-0547">Nucleotide-binding</keyword>
<dbReference type="GO" id="GO:0016320">
    <property type="term" value="P:endoplasmic reticulum membrane fusion"/>
    <property type="evidence" value="ECO:0007669"/>
    <property type="project" value="TreeGrafter"/>
</dbReference>
<feature type="domain" description="GB1/RHD3-type G" evidence="10">
    <location>
        <begin position="39"/>
        <end position="256"/>
    </location>
</feature>
<dbReference type="FunFam" id="3.40.50.300:FF:002271">
    <property type="entry name" value="Protein ROOT HAIR DEFECTIVE 3 homolog"/>
    <property type="match status" value="1"/>
</dbReference>
<dbReference type="OMA" id="GCANATV"/>
<dbReference type="SUPFAM" id="SSF52540">
    <property type="entry name" value="P-loop containing nucleoside triphosphate hydrolases"/>
    <property type="match status" value="1"/>
</dbReference>
<comment type="caution">
    <text evidence="11">The sequence shown here is derived from an EMBL/GenBank/DDBJ whole genome shotgun (WGS) entry which is preliminary data.</text>
</comment>
<gene>
    <name evidence="11" type="ORF">RchiOBHm_Chr5g0019391</name>
</gene>
<name>A0A2P6Q6Z4_ROSCH</name>
<proteinExistence type="inferred from homology"/>
<keyword evidence="1" id="KW-0812">Transmembrane</keyword>
<dbReference type="GO" id="GO:0005783">
    <property type="term" value="C:endoplasmic reticulum"/>
    <property type="evidence" value="ECO:0007669"/>
    <property type="project" value="TreeGrafter"/>
</dbReference>
<dbReference type="InterPro" id="IPR030386">
    <property type="entry name" value="G_GB1_RHD3_dom"/>
</dbReference>
<keyword evidence="3 11" id="KW-0378">Hydrolase</keyword>
<dbReference type="Pfam" id="PF05879">
    <property type="entry name" value="RHD3_GTPase"/>
    <property type="match status" value="1"/>
</dbReference>
<evidence type="ECO:0000256" key="8">
    <source>
        <dbReference type="ARBA" id="ARBA00023136"/>
    </source>
</evidence>
<keyword evidence="7" id="KW-0342">GTP-binding</keyword>
<keyword evidence="8" id="KW-0472">Membrane</keyword>
<dbReference type="AlphaFoldDB" id="A0A2P6Q6Z4"/>
<evidence type="ECO:0000313" key="12">
    <source>
        <dbReference type="Proteomes" id="UP000238479"/>
    </source>
</evidence>
<keyword evidence="6" id="KW-0175">Coiled coil</keyword>
<dbReference type="InterPro" id="IPR027417">
    <property type="entry name" value="P-loop_NTPase"/>
</dbReference>
<dbReference type="PANTHER" id="PTHR45923:SF20">
    <property type="entry name" value="PROTEIN ROOT HAIR DEFECTIVE 3 HOMOLOG 2"/>
    <property type="match status" value="1"/>
</dbReference>
<evidence type="ECO:0000256" key="4">
    <source>
        <dbReference type="ARBA" id="ARBA00022824"/>
    </source>
</evidence>
<evidence type="ECO:0000256" key="1">
    <source>
        <dbReference type="ARBA" id="ARBA00022692"/>
    </source>
</evidence>
<dbReference type="EMBL" id="PDCK01000043">
    <property type="protein sequence ID" value="PRQ29952.1"/>
    <property type="molecule type" value="Genomic_DNA"/>
</dbReference>
<evidence type="ECO:0000313" key="11">
    <source>
        <dbReference type="EMBL" id="PRQ29952.1"/>
    </source>
</evidence>
<protein>
    <submittedName>
        <fullName evidence="11">Putative P-loop containing nucleoside triphosphate hydrolase</fullName>
    </submittedName>
</protein>
<dbReference type="Gene3D" id="3.40.50.300">
    <property type="entry name" value="P-loop containing nucleotide triphosphate hydrolases"/>
    <property type="match status" value="1"/>
</dbReference>